<dbReference type="EMBL" id="RWJN01000128">
    <property type="protein sequence ID" value="TCD66624.1"/>
    <property type="molecule type" value="Genomic_DNA"/>
</dbReference>
<feature type="region of interest" description="Disordered" evidence="1">
    <location>
        <begin position="1"/>
        <end position="96"/>
    </location>
</feature>
<dbReference type="Proteomes" id="UP000292702">
    <property type="component" value="Unassembled WGS sequence"/>
</dbReference>
<name>A0A4R0RV80_9APHY</name>
<sequence length="419" mass="46414">MASMQPQQQIYSPQGGSMSPPPPQHSFSTPQRPPSSIQQYTPPNTSSPAHGIQSYAFTTGTPSHASGDGMFDMSSMGHHTTHGGGHNQAMIGGPDLYIQPTPSHPRQPSPLALSIFVDTVASSFNLDTESRQMLHGFSELGQGLSGPDISMRVFALAASLSLIQEQRKTQLAYDDLNNTFADMRVQMDLHFKCNEEQKENIRLRAGEMLLEPDRVTFMKLFLDLKDDIWEHRASMSMAHVIGNPAREKSLLNTMRSVCSSVRNGFREIVRDSVIGTGVTCLNTCLMSLVKRFHREGVAAISARSVLGRSEDAKKKVVLFRRFALDHPALLNRADPEEENSDPEPQAAASEANSATSEQPKKRKRNGTVGNAAKGEDFWSQLELWFIALQEKHGDSFSSPGWQTYITECLKRDEEQFPPL</sequence>
<dbReference type="AlphaFoldDB" id="A0A4R0RV80"/>
<feature type="compositionally biased region" description="Low complexity" evidence="1">
    <location>
        <begin position="343"/>
        <end position="357"/>
    </location>
</feature>
<comment type="caution">
    <text evidence="2">The sequence shown here is derived from an EMBL/GenBank/DDBJ whole genome shotgun (WGS) entry which is preliminary data.</text>
</comment>
<organism evidence="2 3">
    <name type="scientific">Steccherinum ochraceum</name>
    <dbReference type="NCBI Taxonomy" id="92696"/>
    <lineage>
        <taxon>Eukaryota</taxon>
        <taxon>Fungi</taxon>
        <taxon>Dikarya</taxon>
        <taxon>Basidiomycota</taxon>
        <taxon>Agaricomycotina</taxon>
        <taxon>Agaricomycetes</taxon>
        <taxon>Polyporales</taxon>
        <taxon>Steccherinaceae</taxon>
        <taxon>Steccherinum</taxon>
    </lineage>
</organism>
<feature type="region of interest" description="Disordered" evidence="1">
    <location>
        <begin position="330"/>
        <end position="369"/>
    </location>
</feature>
<gene>
    <name evidence="2" type="ORF">EIP91_001134</name>
</gene>
<feature type="compositionally biased region" description="Polar residues" evidence="1">
    <location>
        <begin position="1"/>
        <end position="11"/>
    </location>
</feature>
<evidence type="ECO:0000313" key="3">
    <source>
        <dbReference type="Proteomes" id="UP000292702"/>
    </source>
</evidence>
<evidence type="ECO:0000313" key="2">
    <source>
        <dbReference type="EMBL" id="TCD66624.1"/>
    </source>
</evidence>
<reference evidence="2 3" key="1">
    <citation type="submission" date="2018-11" db="EMBL/GenBank/DDBJ databases">
        <title>Genome assembly of Steccherinum ochraceum LE-BIN_3174, the white-rot fungus of the Steccherinaceae family (The Residual Polyporoid clade, Polyporales, Basidiomycota).</title>
        <authorList>
            <person name="Fedorova T.V."/>
            <person name="Glazunova O.A."/>
            <person name="Landesman E.O."/>
            <person name="Moiseenko K.V."/>
            <person name="Psurtseva N.V."/>
            <person name="Savinova O.S."/>
            <person name="Shakhova N.V."/>
            <person name="Tyazhelova T.V."/>
            <person name="Vasina D.V."/>
        </authorList>
    </citation>
    <scope>NUCLEOTIDE SEQUENCE [LARGE SCALE GENOMIC DNA]</scope>
    <source>
        <strain evidence="2 3">LE-BIN_3174</strain>
    </source>
</reference>
<keyword evidence="3" id="KW-1185">Reference proteome</keyword>
<protein>
    <submittedName>
        <fullName evidence="2">Uncharacterized protein</fullName>
    </submittedName>
</protein>
<dbReference type="OrthoDB" id="3269273at2759"/>
<feature type="compositionally biased region" description="Polar residues" evidence="1">
    <location>
        <begin position="27"/>
        <end position="48"/>
    </location>
</feature>
<proteinExistence type="predicted"/>
<accession>A0A4R0RV80</accession>
<feature type="compositionally biased region" description="Polar residues" evidence="1">
    <location>
        <begin position="55"/>
        <end position="64"/>
    </location>
</feature>
<dbReference type="STRING" id="92696.A0A4R0RV80"/>
<evidence type="ECO:0000256" key="1">
    <source>
        <dbReference type="SAM" id="MobiDB-lite"/>
    </source>
</evidence>